<proteinExistence type="predicted"/>
<evidence type="ECO:0000256" key="1">
    <source>
        <dbReference type="ARBA" id="ARBA00023231"/>
    </source>
</evidence>
<evidence type="ECO:0000259" key="2">
    <source>
        <dbReference type="Pfam" id="PF02579"/>
    </source>
</evidence>
<gene>
    <name evidence="3" type="ORF">BECKUNK1418G_GA0071005_10582</name>
    <name evidence="4" type="ORF">BECKUNK1418H_GA0071006_10602</name>
</gene>
<evidence type="ECO:0000313" key="3">
    <source>
        <dbReference type="EMBL" id="VFK65159.1"/>
    </source>
</evidence>
<sequence length="141" mass="15401">MKIAVTSQNRHEITGHAGRCRNFWIYGVAEDSSGDKIKGKELLELPKEQCLHEHQGASHPVLDQVRVFISGGMGQGMQRRLAGRGIRGIVTQETDPDTAIRAFLDGYLAEEESGCSDHGHEHGHQCGCGHQAEVRFSPGVS</sequence>
<dbReference type="InterPro" id="IPR003731">
    <property type="entry name" value="Di-Nase_FeMo-co_biosynth"/>
</dbReference>
<keyword evidence="1" id="KW-0535">Nitrogen fixation</keyword>
<dbReference type="InterPro" id="IPR036105">
    <property type="entry name" value="DiNase_FeMo-co_biosyn_sf"/>
</dbReference>
<dbReference type="AlphaFoldDB" id="A0A451AGK4"/>
<dbReference type="SUPFAM" id="SSF53146">
    <property type="entry name" value="Nitrogenase accessory factor-like"/>
    <property type="match status" value="1"/>
</dbReference>
<dbReference type="Gene3D" id="3.30.420.130">
    <property type="entry name" value="Dinitrogenase iron-molybdenum cofactor biosynthesis domain"/>
    <property type="match status" value="1"/>
</dbReference>
<name>A0A451AGK4_9GAMM</name>
<organism evidence="3">
    <name type="scientific">Candidatus Kentrum sp. UNK</name>
    <dbReference type="NCBI Taxonomy" id="2126344"/>
    <lineage>
        <taxon>Bacteria</taxon>
        <taxon>Pseudomonadati</taxon>
        <taxon>Pseudomonadota</taxon>
        <taxon>Gammaproteobacteria</taxon>
        <taxon>Candidatus Kentrum</taxon>
    </lineage>
</organism>
<reference evidence="3" key="1">
    <citation type="submission" date="2019-02" db="EMBL/GenBank/DDBJ databases">
        <authorList>
            <person name="Gruber-Vodicka R. H."/>
            <person name="Seah K. B. B."/>
        </authorList>
    </citation>
    <scope>NUCLEOTIDE SEQUENCE</scope>
    <source>
        <strain evidence="4">BECK_BY19</strain>
        <strain evidence="3">BECK_BY8</strain>
    </source>
</reference>
<protein>
    <submittedName>
        <fullName evidence="3">Predicted Fe-Mo cluster-binding protein, NifX family</fullName>
    </submittedName>
</protein>
<dbReference type="Pfam" id="PF02579">
    <property type="entry name" value="Nitro_FeMo-Co"/>
    <property type="match status" value="1"/>
</dbReference>
<feature type="domain" description="Dinitrogenase iron-molybdenum cofactor biosynthesis" evidence="2">
    <location>
        <begin position="11"/>
        <end position="104"/>
    </location>
</feature>
<dbReference type="EMBL" id="CAADGD010000060">
    <property type="protein sequence ID" value="VFK71313.1"/>
    <property type="molecule type" value="Genomic_DNA"/>
</dbReference>
<evidence type="ECO:0000313" key="4">
    <source>
        <dbReference type="EMBL" id="VFK71313.1"/>
    </source>
</evidence>
<dbReference type="EMBL" id="CAADFZ010000058">
    <property type="protein sequence ID" value="VFK65159.1"/>
    <property type="molecule type" value="Genomic_DNA"/>
</dbReference>
<accession>A0A451AGK4</accession>